<dbReference type="Gene3D" id="1.20.1170.10">
    <property type="match status" value="1"/>
</dbReference>
<proteinExistence type="predicted"/>
<keyword evidence="4" id="KW-1185">Reference proteome</keyword>
<dbReference type="Pfam" id="PF05791">
    <property type="entry name" value="Bacillus_HBL"/>
    <property type="match status" value="1"/>
</dbReference>
<dbReference type="GO" id="GO:0016020">
    <property type="term" value="C:membrane"/>
    <property type="evidence" value="ECO:0007669"/>
    <property type="project" value="InterPro"/>
</dbReference>
<gene>
    <name evidence="3" type="ORF">GCM10007140_01740</name>
</gene>
<reference evidence="3" key="1">
    <citation type="journal article" date="2014" name="Int. J. Syst. Evol. Microbiol.">
        <title>Complete genome sequence of Corynebacterium casei LMG S-19264T (=DSM 44701T), isolated from a smear-ripened cheese.</title>
        <authorList>
            <consortium name="US DOE Joint Genome Institute (JGI-PGF)"/>
            <person name="Walter F."/>
            <person name="Albersmeier A."/>
            <person name="Kalinowski J."/>
            <person name="Ruckert C."/>
        </authorList>
    </citation>
    <scope>NUCLEOTIDE SEQUENCE</scope>
    <source>
        <strain evidence="3">CGMCC 1.12698</strain>
    </source>
</reference>
<reference evidence="3" key="2">
    <citation type="submission" date="2020-09" db="EMBL/GenBank/DDBJ databases">
        <authorList>
            <person name="Sun Q."/>
            <person name="Zhou Y."/>
        </authorList>
    </citation>
    <scope>NUCLEOTIDE SEQUENCE</scope>
    <source>
        <strain evidence="3">CGMCC 1.12698</strain>
    </source>
</reference>
<dbReference type="EMBL" id="BMFK01000001">
    <property type="protein sequence ID" value="GGE55089.1"/>
    <property type="molecule type" value="Genomic_DNA"/>
</dbReference>
<dbReference type="InterPro" id="IPR052785">
    <property type="entry name" value="Enterotoxin_cmpnt"/>
</dbReference>
<organism evidence="3 4">
    <name type="scientific">Priestia taiwanensis</name>
    <dbReference type="NCBI Taxonomy" id="1347902"/>
    <lineage>
        <taxon>Bacteria</taxon>
        <taxon>Bacillati</taxon>
        <taxon>Bacillota</taxon>
        <taxon>Bacilli</taxon>
        <taxon>Bacillales</taxon>
        <taxon>Bacillaceae</taxon>
        <taxon>Priestia</taxon>
    </lineage>
</organism>
<feature type="chain" id="PRO_5037552393" evidence="2">
    <location>
        <begin position="26"/>
        <end position="335"/>
    </location>
</feature>
<dbReference type="PANTHER" id="PTHR38443">
    <property type="match status" value="1"/>
</dbReference>
<sequence length="335" mass="36910">MKKNWVKGVIVAMITSLLVPMYASATTNSLGPAELQRVTADVAANTIVIDAYANTIRDTVLPDVPSVHTELRSAVQKHGQTAKANAKEWLYTIKPQLAKTNEAIIAYNDTFQQHYDTLRSAVEKEDVPQIEKEVKQLYESVLQNKGEVEAVVEKITAFRNKLAEDTKNFKESANQLTSVLASTNASIPALQREIEQQNAIIKSGNILIGTGSALCALIVGCIAGGPMIADGVNKKKEANAAIEKIKNRISITEREVVLLTDLKQKLTDMTAMIDAAITSLQNVANNWHTIGAKYHTLLKNIHVISPEELLFIKEDLQTAKDSWYELKKYAEQVQG</sequence>
<name>A0A917AJ48_9BACI</name>
<feature type="signal peptide" evidence="2">
    <location>
        <begin position="1"/>
        <end position="25"/>
    </location>
</feature>
<protein>
    <submittedName>
        <fullName evidence="3">Enterotoxin</fullName>
    </submittedName>
</protein>
<dbReference type="Proteomes" id="UP000605259">
    <property type="component" value="Unassembled WGS sequence"/>
</dbReference>
<keyword evidence="1" id="KW-0175">Coiled coil</keyword>
<dbReference type="CDD" id="cd22653">
    <property type="entry name" value="ClyA_HblB-like"/>
    <property type="match status" value="1"/>
</dbReference>
<dbReference type="AlphaFoldDB" id="A0A917AJ48"/>
<dbReference type="SUPFAM" id="SSF58100">
    <property type="entry name" value="Bacterial hemolysins"/>
    <property type="match status" value="1"/>
</dbReference>
<evidence type="ECO:0000313" key="4">
    <source>
        <dbReference type="Proteomes" id="UP000605259"/>
    </source>
</evidence>
<evidence type="ECO:0000313" key="3">
    <source>
        <dbReference type="EMBL" id="GGE55089.1"/>
    </source>
</evidence>
<evidence type="ECO:0000256" key="1">
    <source>
        <dbReference type="SAM" id="Coils"/>
    </source>
</evidence>
<dbReference type="RefSeq" id="WP_188386575.1">
    <property type="nucleotide sequence ID" value="NZ_BMFK01000001.1"/>
</dbReference>
<dbReference type="PANTHER" id="PTHR38443:SF2">
    <property type="entry name" value="NON-HEMOLYTIC ENTEROTOXIN LYTIC COMPONENT L1"/>
    <property type="match status" value="1"/>
</dbReference>
<accession>A0A917AJ48</accession>
<evidence type="ECO:0000256" key="2">
    <source>
        <dbReference type="SAM" id="SignalP"/>
    </source>
</evidence>
<comment type="caution">
    <text evidence="3">The sequence shown here is derived from an EMBL/GenBank/DDBJ whole genome shotgun (WGS) entry which is preliminary data.</text>
</comment>
<dbReference type="InterPro" id="IPR008414">
    <property type="entry name" value="HBL"/>
</dbReference>
<feature type="coiled-coil region" evidence="1">
    <location>
        <begin position="228"/>
        <end position="255"/>
    </location>
</feature>
<keyword evidence="2" id="KW-0732">Signal</keyword>